<dbReference type="GO" id="GO:0000338">
    <property type="term" value="P:protein deneddylation"/>
    <property type="evidence" value="ECO:0007669"/>
    <property type="project" value="InterPro"/>
</dbReference>
<dbReference type="PANTHER" id="PTHR13339">
    <property type="entry name" value="COP9 SIGNALOSOME COMPLEX SUBUNIT 8"/>
    <property type="match status" value="1"/>
</dbReference>
<keyword evidence="7" id="KW-0539">Nucleus</keyword>
<feature type="compositionally biased region" description="Polar residues" evidence="8">
    <location>
        <begin position="56"/>
        <end position="65"/>
    </location>
</feature>
<evidence type="ECO:0000256" key="1">
    <source>
        <dbReference type="ARBA" id="ARBA00004123"/>
    </source>
</evidence>
<dbReference type="Gene3D" id="1.25.40.990">
    <property type="match status" value="1"/>
</dbReference>
<keyword evidence="6" id="KW-0736">Signalosome</keyword>
<evidence type="ECO:0000259" key="9">
    <source>
        <dbReference type="PROSITE" id="PS50250"/>
    </source>
</evidence>
<evidence type="ECO:0000256" key="5">
    <source>
        <dbReference type="ARBA" id="ARBA00022490"/>
    </source>
</evidence>
<feature type="domain" description="PCI" evidence="9">
    <location>
        <begin position="79"/>
        <end position="262"/>
    </location>
</feature>
<evidence type="ECO:0000256" key="3">
    <source>
        <dbReference type="ARBA" id="ARBA00008252"/>
    </source>
</evidence>
<dbReference type="EMBL" id="CP144751">
    <property type="protein sequence ID" value="WVZ85653.1"/>
    <property type="molecule type" value="Genomic_DNA"/>
</dbReference>
<evidence type="ECO:0000313" key="10">
    <source>
        <dbReference type="EMBL" id="WVZ85653.1"/>
    </source>
</evidence>
<evidence type="ECO:0000256" key="6">
    <source>
        <dbReference type="ARBA" id="ARBA00022790"/>
    </source>
</evidence>
<gene>
    <name evidence="10" type="ORF">U9M48_032550</name>
</gene>
<dbReference type="GO" id="GO:0005737">
    <property type="term" value="C:cytoplasm"/>
    <property type="evidence" value="ECO:0007669"/>
    <property type="project" value="UniProtKB-SubCell"/>
</dbReference>
<evidence type="ECO:0000256" key="2">
    <source>
        <dbReference type="ARBA" id="ARBA00004496"/>
    </source>
</evidence>
<proteinExistence type="inferred from homology"/>
<organism evidence="10 11">
    <name type="scientific">Paspalum notatum var. saurae</name>
    <dbReference type="NCBI Taxonomy" id="547442"/>
    <lineage>
        <taxon>Eukaryota</taxon>
        <taxon>Viridiplantae</taxon>
        <taxon>Streptophyta</taxon>
        <taxon>Embryophyta</taxon>
        <taxon>Tracheophyta</taxon>
        <taxon>Spermatophyta</taxon>
        <taxon>Magnoliopsida</taxon>
        <taxon>Liliopsida</taxon>
        <taxon>Poales</taxon>
        <taxon>Poaceae</taxon>
        <taxon>PACMAD clade</taxon>
        <taxon>Panicoideae</taxon>
        <taxon>Andropogonodae</taxon>
        <taxon>Paspaleae</taxon>
        <taxon>Paspalinae</taxon>
        <taxon>Paspalum</taxon>
    </lineage>
</organism>
<keyword evidence="5" id="KW-0963">Cytoplasm</keyword>
<protein>
    <recommendedName>
        <fullName evidence="4">COP9 signalosome complex subunit 8</fullName>
    </recommendedName>
</protein>
<feature type="region of interest" description="Disordered" evidence="8">
    <location>
        <begin position="1"/>
        <end position="74"/>
    </location>
</feature>
<dbReference type="GO" id="GO:0008180">
    <property type="term" value="C:COP9 signalosome"/>
    <property type="evidence" value="ECO:0007669"/>
    <property type="project" value="UniProtKB-KW"/>
</dbReference>
<evidence type="ECO:0000256" key="8">
    <source>
        <dbReference type="SAM" id="MobiDB-lite"/>
    </source>
</evidence>
<dbReference type="GO" id="GO:0010387">
    <property type="term" value="P:COP9 signalosome assembly"/>
    <property type="evidence" value="ECO:0007669"/>
    <property type="project" value="InterPro"/>
</dbReference>
<feature type="compositionally biased region" description="Basic residues" evidence="8">
    <location>
        <begin position="1"/>
        <end position="20"/>
    </location>
</feature>
<comment type="subcellular location">
    <subcellularLocation>
        <location evidence="2">Cytoplasm</location>
    </subcellularLocation>
    <subcellularLocation>
        <location evidence="1">Nucleus</location>
    </subcellularLocation>
</comment>
<sequence>MRVARVGKGRGGRRRVRGRRGWPAARMREARTRAGTVGDGACAAGLGPGGKGPLNDSLSVASSPTAGDPPSPPMDLSAVQAALSDKSYSTIAPLCDDLLLQAASRGSTTDEWPYAVHLLSHLYVNDLNSARFFWKSLPQEVKDARPELAAVWRIGQCLWNREYAGVYTAAQGFEWGPELADFITAFLERYRQRIFQLLTKAYSTISIADVAHFMGMSEDDATNYAVQNGWSLDAATKMLTVKKPKAQTNQKLDASKLQRLTECSNAIYKTPSAEPGLTGTGTLRIYIPVEVEPCSETHRCTRNLALGAIGSFLC</sequence>
<accession>A0AAQ3U5B5</accession>
<dbReference type="AlphaFoldDB" id="A0AAQ3U5B5"/>
<evidence type="ECO:0000256" key="7">
    <source>
        <dbReference type="ARBA" id="ARBA00023242"/>
    </source>
</evidence>
<reference evidence="10 11" key="1">
    <citation type="submission" date="2024-02" db="EMBL/GenBank/DDBJ databases">
        <title>High-quality chromosome-scale genome assembly of Pensacola bahiagrass (Paspalum notatum Flugge var. saurae).</title>
        <authorList>
            <person name="Vega J.M."/>
            <person name="Podio M."/>
            <person name="Orjuela J."/>
            <person name="Siena L.A."/>
            <person name="Pessino S.C."/>
            <person name="Combes M.C."/>
            <person name="Mariac C."/>
            <person name="Albertini E."/>
            <person name="Pupilli F."/>
            <person name="Ortiz J.P.A."/>
            <person name="Leblanc O."/>
        </authorList>
    </citation>
    <scope>NUCLEOTIDE SEQUENCE [LARGE SCALE GENOMIC DNA]</scope>
    <source>
        <strain evidence="10">R1</strain>
        <tissue evidence="10">Leaf</tissue>
    </source>
</reference>
<comment type="similarity">
    <text evidence="3">Belongs to the CSN8 family.</text>
</comment>
<dbReference type="InterPro" id="IPR033464">
    <property type="entry name" value="CSN8_PSD8_EIF3K"/>
</dbReference>
<dbReference type="Pfam" id="PF10075">
    <property type="entry name" value="CSN8_PSD8_EIF3K"/>
    <property type="match status" value="1"/>
</dbReference>
<name>A0AAQ3U5B5_PASNO</name>
<keyword evidence="11" id="KW-1185">Reference proteome</keyword>
<dbReference type="PROSITE" id="PS50250">
    <property type="entry name" value="PCI"/>
    <property type="match status" value="1"/>
</dbReference>
<dbReference type="PANTHER" id="PTHR13339:SF0">
    <property type="entry name" value="COP9 SIGNALOSOME COMPLEX SUBUNIT 8"/>
    <property type="match status" value="1"/>
</dbReference>
<evidence type="ECO:0000313" key="11">
    <source>
        <dbReference type="Proteomes" id="UP001341281"/>
    </source>
</evidence>
<evidence type="ECO:0000256" key="4">
    <source>
        <dbReference type="ARBA" id="ARBA00014875"/>
    </source>
</evidence>
<dbReference type="InterPro" id="IPR033205">
    <property type="entry name" value="COP9_CSN8"/>
</dbReference>
<dbReference type="Proteomes" id="UP001341281">
    <property type="component" value="Chromosome 07"/>
</dbReference>
<dbReference type="InterPro" id="IPR000717">
    <property type="entry name" value="PCI_dom"/>
</dbReference>